<dbReference type="InterPro" id="IPR043519">
    <property type="entry name" value="NT_sf"/>
</dbReference>
<proteinExistence type="predicted"/>
<evidence type="ECO:0008006" key="5">
    <source>
        <dbReference type="Google" id="ProtNLM"/>
    </source>
</evidence>
<accession>A0A0K9YKL1</accession>
<comment type="caution">
    <text evidence="2">The sequence shown here is derived from an EMBL/GenBank/DDBJ whole genome shotgun (WGS) entry which is preliminary data.</text>
</comment>
<sequence>MNVMDSEYYKKWKPMFREEAQKISNIFADEMLSIHHIGSTSVSGLSGQSIMDILLVVKDIAIIDLYNEQMAGLEYECMGEFGIRGRRYYRKGKDLRTHRVHVFQEGNRENIDRHLAVRNYLRAHFERTGQDENRKVSRLGMAAYASAKQAFLKELEIEERCF</sequence>
<reference evidence="2" key="2">
    <citation type="submission" date="2015-07" db="EMBL/GenBank/DDBJ databases">
        <title>MeaNS - Measles Nucleotide Surveillance Program.</title>
        <authorList>
            <person name="Tran T."/>
            <person name="Druce J."/>
        </authorList>
    </citation>
    <scope>NUCLEOTIDE SEQUENCE</scope>
    <source>
        <strain evidence="2">DSM 9887</strain>
    </source>
</reference>
<dbReference type="PATRIC" id="fig|54915.3.peg.4289"/>
<dbReference type="Pfam" id="PF04229">
    <property type="entry name" value="GrpB"/>
    <property type="match status" value="1"/>
</dbReference>
<evidence type="ECO:0000313" key="2">
    <source>
        <dbReference type="EMBL" id="KNB69298.1"/>
    </source>
</evidence>
<dbReference type="EMBL" id="LGIQ01000011">
    <property type="protein sequence ID" value="KNB69298.1"/>
    <property type="molecule type" value="Genomic_DNA"/>
</dbReference>
<gene>
    <name evidence="2" type="ORF">ADS79_25665</name>
    <name evidence="1" type="ORF">BRE01_44070</name>
</gene>
<dbReference type="AlphaFoldDB" id="A0A0K9YKL1"/>
<dbReference type="PANTHER" id="PTHR34822:SF1">
    <property type="entry name" value="GRPB FAMILY PROTEIN"/>
    <property type="match status" value="1"/>
</dbReference>
<dbReference type="PANTHER" id="PTHR34822">
    <property type="entry name" value="GRPB DOMAIN PROTEIN (AFU_ORTHOLOGUE AFUA_1G01530)"/>
    <property type="match status" value="1"/>
</dbReference>
<dbReference type="InterPro" id="IPR007344">
    <property type="entry name" value="GrpB/CoaE"/>
</dbReference>
<protein>
    <recommendedName>
        <fullName evidence="5">Glutamate-rich protein GrpB</fullName>
    </recommendedName>
</protein>
<organism evidence="2 3">
    <name type="scientific">Brevibacillus reuszeri</name>
    <dbReference type="NCBI Taxonomy" id="54915"/>
    <lineage>
        <taxon>Bacteria</taxon>
        <taxon>Bacillati</taxon>
        <taxon>Bacillota</taxon>
        <taxon>Bacilli</taxon>
        <taxon>Bacillales</taxon>
        <taxon>Paenibacillaceae</taxon>
        <taxon>Brevibacillus</taxon>
    </lineage>
</organism>
<reference evidence="1 4" key="3">
    <citation type="submission" date="2019-06" db="EMBL/GenBank/DDBJ databases">
        <title>Whole genome shotgun sequence of Brevibacillus reuszeri NBRC 15719.</title>
        <authorList>
            <person name="Hosoyama A."/>
            <person name="Uohara A."/>
            <person name="Ohji S."/>
            <person name="Ichikawa N."/>
        </authorList>
    </citation>
    <scope>NUCLEOTIDE SEQUENCE [LARGE SCALE GENOMIC DNA]</scope>
    <source>
        <strain evidence="1 4">NBRC 15719</strain>
    </source>
</reference>
<reference evidence="3" key="1">
    <citation type="submission" date="2015-07" db="EMBL/GenBank/DDBJ databases">
        <title>Genome sequencing project for genomic taxonomy and phylogenomics of Bacillus-like bacteria.</title>
        <authorList>
            <person name="Liu B."/>
            <person name="Wang J."/>
            <person name="Zhu Y."/>
            <person name="Liu G."/>
            <person name="Chen Q."/>
            <person name="Chen Z."/>
            <person name="Lan J."/>
            <person name="Che J."/>
            <person name="Ge C."/>
            <person name="Shi H."/>
            <person name="Pan Z."/>
            <person name="Liu X."/>
        </authorList>
    </citation>
    <scope>NUCLEOTIDE SEQUENCE [LARGE SCALE GENOMIC DNA]</scope>
    <source>
        <strain evidence="3">DSM 9887</strain>
    </source>
</reference>
<dbReference type="Proteomes" id="UP000319578">
    <property type="component" value="Unassembled WGS sequence"/>
</dbReference>
<dbReference type="OrthoDB" id="9799092at2"/>
<dbReference type="Proteomes" id="UP000036834">
    <property type="component" value="Unassembled WGS sequence"/>
</dbReference>
<evidence type="ECO:0000313" key="3">
    <source>
        <dbReference type="Proteomes" id="UP000036834"/>
    </source>
</evidence>
<evidence type="ECO:0000313" key="4">
    <source>
        <dbReference type="Proteomes" id="UP000319578"/>
    </source>
</evidence>
<keyword evidence="4" id="KW-1185">Reference proteome</keyword>
<name>A0A0K9YKL1_9BACL</name>
<dbReference type="RefSeq" id="WP_049741300.1">
    <property type="nucleotide sequence ID" value="NZ_BJON01000017.1"/>
</dbReference>
<dbReference type="EMBL" id="BJON01000017">
    <property type="protein sequence ID" value="GED70705.1"/>
    <property type="molecule type" value="Genomic_DNA"/>
</dbReference>
<dbReference type="Gene3D" id="3.30.460.10">
    <property type="entry name" value="Beta Polymerase, domain 2"/>
    <property type="match status" value="1"/>
</dbReference>
<evidence type="ECO:0000313" key="1">
    <source>
        <dbReference type="EMBL" id="GED70705.1"/>
    </source>
</evidence>
<dbReference type="STRING" id="54915.ADS79_25665"/>
<dbReference type="SUPFAM" id="SSF81301">
    <property type="entry name" value="Nucleotidyltransferase"/>
    <property type="match status" value="1"/>
</dbReference>